<evidence type="ECO:0000256" key="1">
    <source>
        <dbReference type="SAM" id="SignalP"/>
    </source>
</evidence>
<dbReference type="InterPro" id="IPR021903">
    <property type="entry name" value="DUF3515"/>
</dbReference>
<evidence type="ECO:0000313" key="2">
    <source>
        <dbReference type="EMBL" id="MCQ4084220.1"/>
    </source>
</evidence>
<proteinExistence type="predicted"/>
<dbReference type="EMBL" id="JANFNG010000031">
    <property type="protein sequence ID" value="MCQ4084220.1"/>
    <property type="molecule type" value="Genomic_DNA"/>
</dbReference>
<feature type="signal peptide" evidence="1">
    <location>
        <begin position="1"/>
        <end position="30"/>
    </location>
</feature>
<reference evidence="2" key="1">
    <citation type="submission" date="2022-06" db="EMBL/GenBank/DDBJ databases">
        <title>Draft genome sequence of Streptomyces sp. RB6PN25 isolated from peat swamp forest in Thailand.</title>
        <authorList>
            <person name="Duangmal K."/>
            <person name="Klaysubun C."/>
        </authorList>
    </citation>
    <scope>NUCLEOTIDE SEQUENCE</scope>
    <source>
        <strain evidence="2">RB6PN25</strain>
    </source>
</reference>
<evidence type="ECO:0000313" key="3">
    <source>
        <dbReference type="Proteomes" id="UP001057702"/>
    </source>
</evidence>
<dbReference type="RefSeq" id="WP_255923265.1">
    <property type="nucleotide sequence ID" value="NZ_JANFNG010000031.1"/>
</dbReference>
<dbReference type="PROSITE" id="PS51257">
    <property type="entry name" value="PROKAR_LIPOPROTEIN"/>
    <property type="match status" value="1"/>
</dbReference>
<dbReference type="Proteomes" id="UP001057702">
    <property type="component" value="Unassembled WGS sequence"/>
</dbReference>
<gene>
    <name evidence="2" type="ORF">NGB36_27505</name>
</gene>
<accession>A0ABT1Q4F9</accession>
<name>A0ABT1Q4F9_9ACTN</name>
<feature type="chain" id="PRO_5047371678" evidence="1">
    <location>
        <begin position="31"/>
        <end position="170"/>
    </location>
</feature>
<keyword evidence="1" id="KW-0732">Signal</keyword>
<dbReference type="Pfam" id="PF12028">
    <property type="entry name" value="DUF3515"/>
    <property type="match status" value="1"/>
</dbReference>
<organism evidence="2 3">
    <name type="scientific">Streptomyces humicola</name>
    <dbReference type="NCBI Taxonomy" id="2953240"/>
    <lineage>
        <taxon>Bacteria</taxon>
        <taxon>Bacillati</taxon>
        <taxon>Actinomycetota</taxon>
        <taxon>Actinomycetes</taxon>
        <taxon>Kitasatosporales</taxon>
        <taxon>Streptomycetaceae</taxon>
        <taxon>Streptomyces</taxon>
    </lineage>
</organism>
<sequence>MSSSTHRLFVVLPVAAVLLAAAGCASGGSAGVTPPTPPAAEAKLCQALHAALPRTVDGLKWRTTDPASPYTAAWGDPAVVLRCGTPSPDVLTPGNAHYNPTADAAEIDGVDWLVEQQSDGSYRFTTTDREAWVEVSVPSRYAPQVNPLTDLAGAVSRTLPTTVAPGTGTR</sequence>
<comment type="caution">
    <text evidence="2">The sequence shown here is derived from an EMBL/GenBank/DDBJ whole genome shotgun (WGS) entry which is preliminary data.</text>
</comment>
<keyword evidence="3" id="KW-1185">Reference proteome</keyword>
<protein>
    <submittedName>
        <fullName evidence="2">DUF3515 domain-containing protein</fullName>
    </submittedName>
</protein>